<accession>A0A3P3W469</accession>
<dbReference type="InterPro" id="IPR016181">
    <property type="entry name" value="Acyl_CoA_acyltransferase"/>
</dbReference>
<protein>
    <submittedName>
        <fullName evidence="2">N-acetyltransferase</fullName>
    </submittedName>
</protein>
<reference evidence="2 3" key="1">
    <citation type="submission" date="2018-11" db="EMBL/GenBank/DDBJ databases">
        <title>Flavobacterium sp. nov., YIM 102701-2 draft genome.</title>
        <authorList>
            <person name="Li G."/>
            <person name="Jiang Y."/>
        </authorList>
    </citation>
    <scope>NUCLEOTIDE SEQUENCE [LARGE SCALE GENOMIC DNA]</scope>
    <source>
        <strain evidence="2 3">YIM 102701-2</strain>
    </source>
</reference>
<proteinExistence type="predicted"/>
<evidence type="ECO:0000259" key="1">
    <source>
        <dbReference type="Pfam" id="PF13302"/>
    </source>
</evidence>
<dbReference type="EMBL" id="RQVQ01000040">
    <property type="protein sequence ID" value="RRJ88459.1"/>
    <property type="molecule type" value="Genomic_DNA"/>
</dbReference>
<name>A0A3P3W469_9FLAO</name>
<evidence type="ECO:0000313" key="2">
    <source>
        <dbReference type="EMBL" id="RRJ88459.1"/>
    </source>
</evidence>
<dbReference type="SUPFAM" id="SSF55729">
    <property type="entry name" value="Acyl-CoA N-acyltransferases (Nat)"/>
    <property type="match status" value="1"/>
</dbReference>
<keyword evidence="3" id="KW-1185">Reference proteome</keyword>
<gene>
    <name evidence="2" type="ORF">EG240_13680</name>
</gene>
<feature type="domain" description="N-acetyltransferase" evidence="1">
    <location>
        <begin position="19"/>
        <end position="157"/>
    </location>
</feature>
<comment type="caution">
    <text evidence="2">The sequence shown here is derived from an EMBL/GenBank/DDBJ whole genome shotgun (WGS) entry which is preliminary data.</text>
</comment>
<dbReference type="AlphaFoldDB" id="A0A3P3W469"/>
<dbReference type="Pfam" id="PF13302">
    <property type="entry name" value="Acetyltransf_3"/>
    <property type="match status" value="1"/>
</dbReference>
<dbReference type="GO" id="GO:0016747">
    <property type="term" value="F:acyltransferase activity, transferring groups other than amino-acyl groups"/>
    <property type="evidence" value="ECO:0007669"/>
    <property type="project" value="InterPro"/>
</dbReference>
<dbReference type="RefSeq" id="WP_125019922.1">
    <property type="nucleotide sequence ID" value="NZ_RQVQ01000040.1"/>
</dbReference>
<dbReference type="PANTHER" id="PTHR43610:SF1">
    <property type="entry name" value="N-ACETYLTRANSFERASE DOMAIN-CONTAINING PROTEIN"/>
    <property type="match status" value="1"/>
</dbReference>
<sequence>MKLFNFENDYILENEYAKLIPLKESDFENLLEFSVNEPEIWQYSMVKADNPENLKKYIALALDERKKLNEYPFIIFDKTKQKYVGATRYCDIHLNTNRLQMGYTWFGKNFQGTGINKHCKFLMLEFAFEKMGMERVEFRAYTENIRSINALKSIGCTVEGVIRSNAICPTGKRRDTMVLSILKDEWTNEVKQMLNTKLPIISK</sequence>
<organism evidence="2 3">
    <name type="scientific">Paenimyroides tangerinum</name>
    <dbReference type="NCBI Taxonomy" id="2488728"/>
    <lineage>
        <taxon>Bacteria</taxon>
        <taxon>Pseudomonadati</taxon>
        <taxon>Bacteroidota</taxon>
        <taxon>Flavobacteriia</taxon>
        <taxon>Flavobacteriales</taxon>
        <taxon>Flavobacteriaceae</taxon>
        <taxon>Paenimyroides</taxon>
    </lineage>
</organism>
<keyword evidence="2" id="KW-0808">Transferase</keyword>
<dbReference type="OrthoDB" id="9795199at2"/>
<dbReference type="InterPro" id="IPR000182">
    <property type="entry name" value="GNAT_dom"/>
</dbReference>
<dbReference type="PANTHER" id="PTHR43610">
    <property type="entry name" value="BLL6696 PROTEIN"/>
    <property type="match status" value="1"/>
</dbReference>
<evidence type="ECO:0000313" key="3">
    <source>
        <dbReference type="Proteomes" id="UP000275719"/>
    </source>
</evidence>
<dbReference type="Gene3D" id="3.40.630.30">
    <property type="match status" value="1"/>
</dbReference>
<dbReference type="Proteomes" id="UP000275719">
    <property type="component" value="Unassembled WGS sequence"/>
</dbReference>